<evidence type="ECO:0000256" key="2">
    <source>
        <dbReference type="ARBA" id="ARBA00022692"/>
    </source>
</evidence>
<dbReference type="GO" id="GO:0032259">
    <property type="term" value="P:methylation"/>
    <property type="evidence" value="ECO:0007669"/>
    <property type="project" value="UniProtKB-KW"/>
</dbReference>
<dbReference type="InterPro" id="IPR007318">
    <property type="entry name" value="Phopholipid_MeTrfase"/>
</dbReference>
<dbReference type="PANTHER" id="PTHR12714">
    <property type="entry name" value="PROTEIN-S ISOPRENYLCYSTEINE O-METHYLTRANSFERASE"/>
    <property type="match status" value="1"/>
</dbReference>
<keyword evidence="4 5" id="KW-0472">Membrane</keyword>
<dbReference type="Pfam" id="PF04191">
    <property type="entry name" value="PEMT"/>
    <property type="match status" value="1"/>
</dbReference>
<dbReference type="Proteomes" id="UP000566324">
    <property type="component" value="Unassembled WGS sequence"/>
</dbReference>
<feature type="transmembrane region" description="Helical" evidence="5">
    <location>
        <begin position="45"/>
        <end position="66"/>
    </location>
</feature>
<evidence type="ECO:0000313" key="7">
    <source>
        <dbReference type="Proteomes" id="UP000566324"/>
    </source>
</evidence>
<evidence type="ECO:0000256" key="1">
    <source>
        <dbReference type="ARBA" id="ARBA00004127"/>
    </source>
</evidence>
<dbReference type="RefSeq" id="WP_184067073.1">
    <property type="nucleotide sequence ID" value="NZ_JACHNZ010000013.1"/>
</dbReference>
<keyword evidence="2 5" id="KW-0812">Transmembrane</keyword>
<name>A0A7W7F6N6_9SPHN</name>
<dbReference type="EMBL" id="JACHNZ010000013">
    <property type="protein sequence ID" value="MBB4631777.1"/>
    <property type="molecule type" value="Genomic_DNA"/>
</dbReference>
<comment type="caution">
    <text evidence="6">The sequence shown here is derived from an EMBL/GenBank/DDBJ whole genome shotgun (WGS) entry which is preliminary data.</text>
</comment>
<keyword evidence="6" id="KW-0808">Transferase</keyword>
<protein>
    <submittedName>
        <fullName evidence="6">Protein-S-isoprenylcysteine O-methyltransferase Ste14</fullName>
    </submittedName>
</protein>
<keyword evidence="6" id="KW-0489">Methyltransferase</keyword>
<evidence type="ECO:0000313" key="6">
    <source>
        <dbReference type="EMBL" id="MBB4631777.1"/>
    </source>
</evidence>
<comment type="subcellular location">
    <subcellularLocation>
        <location evidence="1">Endomembrane system</location>
        <topology evidence="1">Multi-pass membrane protein</topology>
    </subcellularLocation>
</comment>
<evidence type="ECO:0000256" key="4">
    <source>
        <dbReference type="ARBA" id="ARBA00023136"/>
    </source>
</evidence>
<organism evidence="6 7">
    <name type="scientific">Sphingosinicella soli</name>
    <dbReference type="NCBI Taxonomy" id="333708"/>
    <lineage>
        <taxon>Bacteria</taxon>
        <taxon>Pseudomonadati</taxon>
        <taxon>Pseudomonadota</taxon>
        <taxon>Alphaproteobacteria</taxon>
        <taxon>Sphingomonadales</taxon>
        <taxon>Sphingosinicellaceae</taxon>
        <taxon>Sphingosinicella</taxon>
    </lineage>
</organism>
<feature type="transmembrane region" description="Helical" evidence="5">
    <location>
        <begin position="95"/>
        <end position="126"/>
    </location>
</feature>
<evidence type="ECO:0000256" key="5">
    <source>
        <dbReference type="SAM" id="Phobius"/>
    </source>
</evidence>
<dbReference type="PANTHER" id="PTHR12714:SF24">
    <property type="entry name" value="SLR1182 PROTEIN"/>
    <property type="match status" value="1"/>
</dbReference>
<dbReference type="Gene3D" id="1.20.120.1630">
    <property type="match status" value="1"/>
</dbReference>
<sequence length="157" mass="17435">MKIEEDSPQVSFPPPFVYAGMLLLGLGIGRLLGDPSIGLDIKVASIAGLVLAVGGLGLIFAAIIRFRSAGTNPEPWRQTTAFVASGVYRWTRNPMYLGMALIFAGLALIFDSLATLLLLPFTVILIDRKVIAREERYLETKFGEDYRAYKEKVRRWL</sequence>
<dbReference type="AlphaFoldDB" id="A0A7W7F6N6"/>
<reference evidence="6 7" key="1">
    <citation type="submission" date="2020-08" db="EMBL/GenBank/DDBJ databases">
        <title>Genomic Encyclopedia of Type Strains, Phase IV (KMG-IV): sequencing the most valuable type-strain genomes for metagenomic binning, comparative biology and taxonomic classification.</title>
        <authorList>
            <person name="Goeker M."/>
        </authorList>
    </citation>
    <scope>NUCLEOTIDE SEQUENCE [LARGE SCALE GENOMIC DNA]</scope>
    <source>
        <strain evidence="6 7">DSM 17328</strain>
    </source>
</reference>
<keyword evidence="3 5" id="KW-1133">Transmembrane helix</keyword>
<dbReference type="GO" id="GO:0012505">
    <property type="term" value="C:endomembrane system"/>
    <property type="evidence" value="ECO:0007669"/>
    <property type="project" value="UniProtKB-SubCell"/>
</dbReference>
<keyword evidence="7" id="KW-1185">Reference proteome</keyword>
<evidence type="ECO:0000256" key="3">
    <source>
        <dbReference type="ARBA" id="ARBA00022989"/>
    </source>
</evidence>
<proteinExistence type="predicted"/>
<dbReference type="GO" id="GO:0008168">
    <property type="term" value="F:methyltransferase activity"/>
    <property type="evidence" value="ECO:0007669"/>
    <property type="project" value="UniProtKB-KW"/>
</dbReference>
<gene>
    <name evidence="6" type="ORF">GGQ98_001393</name>
</gene>
<feature type="transmembrane region" description="Helical" evidence="5">
    <location>
        <begin position="16"/>
        <end position="33"/>
    </location>
</feature>
<accession>A0A7W7F6N6</accession>